<feature type="domain" description="C2H2-type" evidence="7">
    <location>
        <begin position="135"/>
        <end position="162"/>
    </location>
</feature>
<name>A0A0C3QBF8_9AGAM</name>
<dbReference type="GO" id="GO:0000978">
    <property type="term" value="F:RNA polymerase II cis-regulatory region sequence-specific DNA binding"/>
    <property type="evidence" value="ECO:0007669"/>
    <property type="project" value="TreeGrafter"/>
</dbReference>
<dbReference type="FunFam" id="3.30.160.60:FF:000110">
    <property type="entry name" value="Zinc finger protein-like"/>
    <property type="match status" value="1"/>
</dbReference>
<feature type="compositionally biased region" description="Polar residues" evidence="6">
    <location>
        <begin position="8"/>
        <end position="44"/>
    </location>
</feature>
<evidence type="ECO:0000256" key="5">
    <source>
        <dbReference type="PROSITE-ProRule" id="PRU00042"/>
    </source>
</evidence>
<evidence type="ECO:0000256" key="3">
    <source>
        <dbReference type="ARBA" id="ARBA00022771"/>
    </source>
</evidence>
<reference evidence="9" key="2">
    <citation type="submission" date="2015-01" db="EMBL/GenBank/DDBJ databases">
        <title>Evolutionary Origins and Diversification of the Mycorrhizal Mutualists.</title>
        <authorList>
            <consortium name="DOE Joint Genome Institute"/>
            <consortium name="Mycorrhizal Genomics Consortium"/>
            <person name="Kohler A."/>
            <person name="Kuo A."/>
            <person name="Nagy L.G."/>
            <person name="Floudas D."/>
            <person name="Copeland A."/>
            <person name="Barry K.W."/>
            <person name="Cichocki N."/>
            <person name="Veneault-Fourrey C."/>
            <person name="LaButti K."/>
            <person name="Lindquist E.A."/>
            <person name="Lipzen A."/>
            <person name="Lundell T."/>
            <person name="Morin E."/>
            <person name="Murat C."/>
            <person name="Riley R."/>
            <person name="Ohm R."/>
            <person name="Sun H."/>
            <person name="Tunlid A."/>
            <person name="Henrissat B."/>
            <person name="Grigoriev I.V."/>
            <person name="Hibbett D.S."/>
            <person name="Martin F."/>
        </authorList>
    </citation>
    <scope>NUCLEOTIDE SEQUENCE [LARGE SCALE GENOMIC DNA]</scope>
    <source>
        <strain evidence="9">MUT 4182</strain>
    </source>
</reference>
<dbReference type="GO" id="GO:0008270">
    <property type="term" value="F:zinc ion binding"/>
    <property type="evidence" value="ECO:0007669"/>
    <property type="project" value="UniProtKB-KW"/>
</dbReference>
<feature type="region of interest" description="Disordered" evidence="6">
    <location>
        <begin position="470"/>
        <end position="530"/>
    </location>
</feature>
<feature type="region of interest" description="Disordered" evidence="6">
    <location>
        <begin position="1"/>
        <end position="68"/>
    </location>
</feature>
<dbReference type="Gene3D" id="3.30.160.60">
    <property type="entry name" value="Classic Zinc Finger"/>
    <property type="match status" value="2"/>
</dbReference>
<feature type="compositionally biased region" description="Polar residues" evidence="6">
    <location>
        <begin position="233"/>
        <end position="286"/>
    </location>
</feature>
<proteinExistence type="predicted"/>
<feature type="compositionally biased region" description="Basic and acidic residues" evidence="6">
    <location>
        <begin position="45"/>
        <end position="59"/>
    </location>
</feature>
<evidence type="ECO:0000256" key="4">
    <source>
        <dbReference type="ARBA" id="ARBA00022833"/>
    </source>
</evidence>
<dbReference type="SMART" id="SM00355">
    <property type="entry name" value="ZnF_C2H2"/>
    <property type="match status" value="2"/>
</dbReference>
<organism evidence="8 9">
    <name type="scientific">Tulasnella calospora MUT 4182</name>
    <dbReference type="NCBI Taxonomy" id="1051891"/>
    <lineage>
        <taxon>Eukaryota</taxon>
        <taxon>Fungi</taxon>
        <taxon>Dikarya</taxon>
        <taxon>Basidiomycota</taxon>
        <taxon>Agaricomycotina</taxon>
        <taxon>Agaricomycetes</taxon>
        <taxon>Cantharellales</taxon>
        <taxon>Tulasnellaceae</taxon>
        <taxon>Tulasnella</taxon>
    </lineage>
</organism>
<dbReference type="Proteomes" id="UP000054248">
    <property type="component" value="Unassembled WGS sequence"/>
</dbReference>
<evidence type="ECO:0000259" key="7">
    <source>
        <dbReference type="PROSITE" id="PS50157"/>
    </source>
</evidence>
<evidence type="ECO:0000256" key="1">
    <source>
        <dbReference type="ARBA" id="ARBA00022723"/>
    </source>
</evidence>
<keyword evidence="3 5" id="KW-0863">Zinc-finger</keyword>
<dbReference type="InterPro" id="IPR036236">
    <property type="entry name" value="Znf_C2H2_sf"/>
</dbReference>
<evidence type="ECO:0000256" key="2">
    <source>
        <dbReference type="ARBA" id="ARBA00022737"/>
    </source>
</evidence>
<dbReference type="GO" id="GO:0031519">
    <property type="term" value="C:PcG protein complex"/>
    <property type="evidence" value="ECO:0007669"/>
    <property type="project" value="TreeGrafter"/>
</dbReference>
<gene>
    <name evidence="8" type="ORF">M407DRAFT_28755</name>
</gene>
<dbReference type="AlphaFoldDB" id="A0A0C3QBF8"/>
<accession>A0A0C3QBF8</accession>
<dbReference type="PROSITE" id="PS00028">
    <property type="entry name" value="ZINC_FINGER_C2H2_1"/>
    <property type="match status" value="1"/>
</dbReference>
<dbReference type="SUPFAM" id="SSF57667">
    <property type="entry name" value="beta-beta-alpha zinc fingers"/>
    <property type="match status" value="1"/>
</dbReference>
<evidence type="ECO:0000313" key="9">
    <source>
        <dbReference type="Proteomes" id="UP000054248"/>
    </source>
</evidence>
<dbReference type="OrthoDB" id="6077919at2759"/>
<dbReference type="InterPro" id="IPR013087">
    <property type="entry name" value="Znf_C2H2_type"/>
</dbReference>
<keyword evidence="1" id="KW-0479">Metal-binding</keyword>
<dbReference type="PANTHER" id="PTHR14003">
    <property type="entry name" value="TRANSCRIPTIONAL REPRESSOR PROTEIN YY"/>
    <property type="match status" value="1"/>
</dbReference>
<feature type="domain" description="C2H2-type" evidence="7">
    <location>
        <begin position="163"/>
        <end position="193"/>
    </location>
</feature>
<dbReference type="Pfam" id="PF00096">
    <property type="entry name" value="zf-C2H2"/>
    <property type="match status" value="2"/>
</dbReference>
<evidence type="ECO:0000256" key="6">
    <source>
        <dbReference type="SAM" id="MobiDB-lite"/>
    </source>
</evidence>
<dbReference type="STRING" id="1051891.A0A0C3QBF8"/>
<dbReference type="GO" id="GO:0005667">
    <property type="term" value="C:transcription regulator complex"/>
    <property type="evidence" value="ECO:0007669"/>
    <property type="project" value="TreeGrafter"/>
</dbReference>
<keyword evidence="2" id="KW-0677">Repeat</keyword>
<dbReference type="PANTHER" id="PTHR14003:SF19">
    <property type="entry name" value="YY2 TRANSCRIPTION FACTOR"/>
    <property type="match status" value="1"/>
</dbReference>
<reference evidence="8 9" key="1">
    <citation type="submission" date="2014-04" db="EMBL/GenBank/DDBJ databases">
        <authorList>
            <consortium name="DOE Joint Genome Institute"/>
            <person name="Kuo A."/>
            <person name="Girlanda M."/>
            <person name="Perotto S."/>
            <person name="Kohler A."/>
            <person name="Nagy L.G."/>
            <person name="Floudas D."/>
            <person name="Copeland A."/>
            <person name="Barry K.W."/>
            <person name="Cichocki N."/>
            <person name="Veneault-Fourrey C."/>
            <person name="LaButti K."/>
            <person name="Lindquist E.A."/>
            <person name="Lipzen A."/>
            <person name="Lundell T."/>
            <person name="Morin E."/>
            <person name="Murat C."/>
            <person name="Sun H."/>
            <person name="Tunlid A."/>
            <person name="Henrissat B."/>
            <person name="Grigoriev I.V."/>
            <person name="Hibbett D.S."/>
            <person name="Martin F."/>
            <person name="Nordberg H.P."/>
            <person name="Cantor M.N."/>
            <person name="Hua S.X."/>
        </authorList>
    </citation>
    <scope>NUCLEOTIDE SEQUENCE [LARGE SCALE GENOMIC DNA]</scope>
    <source>
        <strain evidence="8 9">MUT 4182</strain>
    </source>
</reference>
<dbReference type="PROSITE" id="PS50157">
    <property type="entry name" value="ZINC_FINGER_C2H2_2"/>
    <property type="match status" value="2"/>
</dbReference>
<protein>
    <recommendedName>
        <fullName evidence="7">C2H2-type domain-containing protein</fullName>
    </recommendedName>
</protein>
<feature type="region of interest" description="Disordered" evidence="6">
    <location>
        <begin position="233"/>
        <end position="298"/>
    </location>
</feature>
<sequence length="530" mass="58731">MNRGLYPCQSNDPNLNDSRTRAMQQPTASSGESFCNQPVPTSFHDNYHDPELEQDRQADEENAEESTTAALEAWHIDEPTSSVHRERNALYQKAVDSEQEWKAAQGSLAPTFVEPLGHAGADALALSGRRTKQWFNCPGCERKFERMSALKQHLLIHTGEKPYVCSACGRRFTVNSNRKRHLRTCKAIKQEREHSVAVTRPDRLTTSEFNFQSTSLLSGDPWAAYRNRSRSISSEGKASSPWPTYSVTMPSPGSPQSPRSVTTSPTHRVVTTFSGGYPVSTLSQSLPTPTERSPPTPPMLPHLRTIDFASRSPGFQSPVRPSRNIGPRLYPMRTTSLPSLAIDSTGRHGLQLDPEPASFIPVVGESSREWNPQLNRSAVFSSSFYDIQLPPRLSSLPSAFHSAVGPSNTRQSDFRSFTLTRRQSVPTAGLEYRSPEFLLPQSAIPGAPEPPPRALHWTNEPYRSEWRTGYTNRPASWGARTDLHSARLPSNPPSFGPEGSLMPPGPPGTFSRGESRSEQPGGYKEQERGD</sequence>
<feature type="region of interest" description="Disordered" evidence="6">
    <location>
        <begin position="310"/>
        <end position="330"/>
    </location>
</feature>
<evidence type="ECO:0000313" key="8">
    <source>
        <dbReference type="EMBL" id="KIO21694.1"/>
    </source>
</evidence>
<dbReference type="HOGENOM" id="CLU_514074_0_0_1"/>
<dbReference type="GO" id="GO:0000981">
    <property type="term" value="F:DNA-binding transcription factor activity, RNA polymerase II-specific"/>
    <property type="evidence" value="ECO:0007669"/>
    <property type="project" value="TreeGrafter"/>
</dbReference>
<dbReference type="GO" id="GO:0000785">
    <property type="term" value="C:chromatin"/>
    <property type="evidence" value="ECO:0007669"/>
    <property type="project" value="TreeGrafter"/>
</dbReference>
<keyword evidence="9" id="KW-1185">Reference proteome</keyword>
<dbReference type="EMBL" id="KN823131">
    <property type="protein sequence ID" value="KIO21694.1"/>
    <property type="molecule type" value="Genomic_DNA"/>
</dbReference>
<keyword evidence="4" id="KW-0862">Zinc</keyword>